<evidence type="ECO:0000313" key="3">
    <source>
        <dbReference type="EMBL" id="KAF6738454.1"/>
    </source>
</evidence>
<dbReference type="FunFam" id="1.20.1280.50:FF:000010">
    <property type="entry name" value="F-box only protein 7"/>
    <property type="match status" value="1"/>
</dbReference>
<dbReference type="PROSITE" id="PS50181">
    <property type="entry name" value="FBOX"/>
    <property type="match status" value="1"/>
</dbReference>
<dbReference type="AlphaFoldDB" id="A0A834FQ86"/>
<dbReference type="Pfam" id="PF12937">
    <property type="entry name" value="F-box-like"/>
    <property type="match status" value="1"/>
</dbReference>
<dbReference type="InterPro" id="IPR036047">
    <property type="entry name" value="F-box-like_dom_sf"/>
</dbReference>
<feature type="region of interest" description="Disordered" evidence="1">
    <location>
        <begin position="98"/>
        <end position="157"/>
    </location>
</feature>
<accession>A0A834FQ86</accession>
<dbReference type="GO" id="GO:0019901">
    <property type="term" value="F:protein kinase binding"/>
    <property type="evidence" value="ECO:0007669"/>
    <property type="project" value="InterPro"/>
</dbReference>
<name>A0A834FQ86_ORYME</name>
<organism evidence="3 4">
    <name type="scientific">Oryzias melastigma</name>
    <name type="common">Marine medaka</name>
    <dbReference type="NCBI Taxonomy" id="30732"/>
    <lineage>
        <taxon>Eukaryota</taxon>
        <taxon>Metazoa</taxon>
        <taxon>Chordata</taxon>
        <taxon>Craniata</taxon>
        <taxon>Vertebrata</taxon>
        <taxon>Euteleostomi</taxon>
        <taxon>Actinopterygii</taxon>
        <taxon>Neopterygii</taxon>
        <taxon>Teleostei</taxon>
        <taxon>Neoteleostei</taxon>
        <taxon>Acanthomorphata</taxon>
        <taxon>Ovalentaria</taxon>
        <taxon>Atherinomorphae</taxon>
        <taxon>Beloniformes</taxon>
        <taxon>Adrianichthyidae</taxon>
        <taxon>Oryziinae</taxon>
        <taxon>Oryzias</taxon>
    </lineage>
</organism>
<dbReference type="Gene3D" id="1.20.1280.50">
    <property type="match status" value="1"/>
</dbReference>
<feature type="region of interest" description="Disordered" evidence="1">
    <location>
        <begin position="462"/>
        <end position="485"/>
    </location>
</feature>
<sequence length="485" mass="51617">MLFERGSCDLICSMKLRVRIRRQTSRLEVGGEAPTLRELVELIGETLLPSHGLSADTDFGLSLNGSDLLSDSTQTLQSCGIDSGDLIWVLLPSAGPESKTGSSSAGSNSAGSSSAGSSSTTGAQQSSSSTSSSTCSSTCSQRSDSMEPAGPAPPDASAAPLWEPILCSEAENGHAPLSLDLLFHAAQVSCPNDAVVVAAHTLLLEAGFTPQGCELKAAQMPAGWRSGATYRLQYTHPLCGSSSASVVGVVMGPQLVINAALTVLENVALVRKLQLTASSFVTEEWAGGSAAAAFKDLRKLSRLVKDQLAYPLIAAAREAAALPWAFGLQALPPELLLRVLRLLDVRSLVRLSAVCRLLNAAAADSSLWRHLYRRDFPGSGGNGSRDSDWKELYKRSFVFRAESRRRSTAFLVTPPLFDPHIFHPVPRPFPPVPGIIGGDYDQRPNLPYGLLPRPRYDPIGPLSDPFARPRFRPSGGGADVRRGFI</sequence>
<dbReference type="Pfam" id="PF11566">
    <property type="entry name" value="PI31_Prot_N"/>
    <property type="match status" value="1"/>
</dbReference>
<feature type="compositionally biased region" description="Low complexity" evidence="1">
    <location>
        <begin position="100"/>
        <end position="140"/>
    </location>
</feature>
<dbReference type="EMBL" id="WKFB01000027">
    <property type="protein sequence ID" value="KAF6738454.1"/>
    <property type="molecule type" value="Genomic_DNA"/>
</dbReference>
<dbReference type="InterPro" id="IPR047118">
    <property type="entry name" value="Fbxo7"/>
</dbReference>
<reference evidence="3" key="1">
    <citation type="journal article" name="BMC Genomics">
        <title>Long-read sequencing and de novo genome assembly of marine medaka (Oryzias melastigma).</title>
        <authorList>
            <person name="Liang P."/>
            <person name="Saqib H.S.A."/>
            <person name="Ni X."/>
            <person name="Shen Y."/>
        </authorList>
    </citation>
    <scope>NUCLEOTIDE SEQUENCE</scope>
    <source>
        <strain evidence="3">Bigg-433</strain>
    </source>
</reference>
<dbReference type="SMART" id="SM00256">
    <property type="entry name" value="FBOX"/>
    <property type="match status" value="1"/>
</dbReference>
<evidence type="ECO:0000313" key="4">
    <source>
        <dbReference type="Proteomes" id="UP000646548"/>
    </source>
</evidence>
<dbReference type="InterPro" id="IPR001810">
    <property type="entry name" value="F-box_dom"/>
</dbReference>
<feature type="domain" description="F-box" evidence="2">
    <location>
        <begin position="325"/>
        <end position="371"/>
    </location>
</feature>
<gene>
    <name evidence="3" type="ORF">FQA47_015478</name>
</gene>
<dbReference type="PANTHER" id="PTHR15537">
    <property type="entry name" value="F-BOX ONLY PROTEIN 7"/>
    <property type="match status" value="1"/>
</dbReference>
<proteinExistence type="predicted"/>
<protein>
    <submittedName>
        <fullName evidence="3">F-box only protein 7</fullName>
    </submittedName>
</protein>
<evidence type="ECO:0000256" key="1">
    <source>
        <dbReference type="SAM" id="MobiDB-lite"/>
    </source>
</evidence>
<dbReference type="PANTHER" id="PTHR15537:SF2">
    <property type="entry name" value="F-BOX ONLY PROTEIN 7"/>
    <property type="match status" value="1"/>
</dbReference>
<dbReference type="InterPro" id="IPR021625">
    <property type="entry name" value="PI31_Prot_N"/>
</dbReference>
<comment type="caution">
    <text evidence="3">The sequence shown here is derived from an EMBL/GenBank/DDBJ whole genome shotgun (WGS) entry which is preliminary data.</text>
</comment>
<dbReference type="Proteomes" id="UP000646548">
    <property type="component" value="Unassembled WGS sequence"/>
</dbReference>
<evidence type="ECO:0000259" key="2">
    <source>
        <dbReference type="PROSITE" id="PS50181"/>
    </source>
</evidence>
<dbReference type="GO" id="GO:1903599">
    <property type="term" value="P:positive regulation of autophagy of mitochondrion"/>
    <property type="evidence" value="ECO:0007669"/>
    <property type="project" value="TreeGrafter"/>
</dbReference>
<dbReference type="SUPFAM" id="SSF81383">
    <property type="entry name" value="F-box domain"/>
    <property type="match status" value="1"/>
</dbReference>
<dbReference type="Gene3D" id="3.40.1000.30">
    <property type="match status" value="1"/>
</dbReference>